<organism evidence="1 4">
    <name type="scientific">Vanilla planifolia</name>
    <name type="common">Vanilla</name>
    <dbReference type="NCBI Taxonomy" id="51239"/>
    <lineage>
        <taxon>Eukaryota</taxon>
        <taxon>Viridiplantae</taxon>
        <taxon>Streptophyta</taxon>
        <taxon>Embryophyta</taxon>
        <taxon>Tracheophyta</taxon>
        <taxon>Spermatophyta</taxon>
        <taxon>Magnoliopsida</taxon>
        <taxon>Liliopsida</taxon>
        <taxon>Asparagales</taxon>
        <taxon>Orchidaceae</taxon>
        <taxon>Vanilloideae</taxon>
        <taxon>Vanilleae</taxon>
        <taxon>Vanilla</taxon>
    </lineage>
</organism>
<sequence length="97" mass="11065">MKLVEVQAKIATIIASMEVHVTCQPGNGPSTDTAVWRYSGGQASWVWADLWWHLCDHLALLGHYGRNPQISFPFLFQLAQCSDVLLCNFRRLFCIER</sequence>
<name>A0A835P602_VANPL</name>
<evidence type="ECO:0000313" key="3">
    <source>
        <dbReference type="Proteomes" id="UP000636800"/>
    </source>
</evidence>
<keyword evidence="3" id="KW-1185">Reference proteome</keyword>
<evidence type="ECO:0000313" key="1">
    <source>
        <dbReference type="EMBL" id="KAG0446503.1"/>
    </source>
</evidence>
<dbReference type="AlphaFoldDB" id="A0A835P602"/>
<dbReference type="Proteomes" id="UP000636800">
    <property type="component" value="Unassembled WGS sequence"/>
</dbReference>
<feature type="non-terminal residue" evidence="1">
    <location>
        <position position="97"/>
    </location>
</feature>
<gene>
    <name evidence="2" type="ORF">HPP92_028799</name>
    <name evidence="1" type="ORF">HPP92_028810</name>
</gene>
<protein>
    <submittedName>
        <fullName evidence="1">Uncharacterized protein</fullName>
    </submittedName>
</protein>
<evidence type="ECO:0000313" key="2">
    <source>
        <dbReference type="EMBL" id="KAG0446510.1"/>
    </source>
</evidence>
<reference evidence="3 4" key="1">
    <citation type="journal article" date="2020" name="Nat. Food">
        <title>A phased Vanilla planifolia genome enables genetic improvement of flavour and production.</title>
        <authorList>
            <person name="Hasing T."/>
            <person name="Tang H."/>
            <person name="Brym M."/>
            <person name="Khazi F."/>
            <person name="Huang T."/>
            <person name="Chambers A.H."/>
        </authorList>
    </citation>
    <scope>NUCLEOTIDE SEQUENCE [LARGE SCALE GENOMIC DNA]</scope>
    <source>
        <tissue evidence="1">Leaf</tissue>
    </source>
</reference>
<dbReference type="EMBL" id="JADCNL010000573">
    <property type="protein sequence ID" value="KAG0446510.1"/>
    <property type="molecule type" value="Genomic_DNA"/>
</dbReference>
<dbReference type="Proteomes" id="UP000639772">
    <property type="component" value="Unassembled WGS sequence"/>
</dbReference>
<accession>A0A835P602</accession>
<proteinExistence type="predicted"/>
<dbReference type="EMBL" id="JADCNM010000574">
    <property type="protein sequence ID" value="KAG0446503.1"/>
    <property type="molecule type" value="Genomic_DNA"/>
</dbReference>
<comment type="caution">
    <text evidence="1">The sequence shown here is derived from an EMBL/GenBank/DDBJ whole genome shotgun (WGS) entry which is preliminary data.</text>
</comment>
<evidence type="ECO:0000313" key="4">
    <source>
        <dbReference type="Proteomes" id="UP000639772"/>
    </source>
</evidence>